<comment type="similarity">
    <text evidence="1">Belongs to the mTERF family.</text>
</comment>
<dbReference type="InterPro" id="IPR003690">
    <property type="entry name" value="MTERF"/>
</dbReference>
<protein>
    <submittedName>
        <fullName evidence="4">Uncharacterized protein</fullName>
    </submittedName>
</protein>
<keyword evidence="2" id="KW-0806">Transcription termination</keyword>
<dbReference type="AlphaFoldDB" id="A0A061SB13"/>
<keyword evidence="2" id="KW-0805">Transcription regulation</keyword>
<evidence type="ECO:0000313" key="4">
    <source>
        <dbReference type="EMBL" id="JAC81453.1"/>
    </source>
</evidence>
<organism evidence="4">
    <name type="scientific">Tetraselmis sp. GSL018</name>
    <dbReference type="NCBI Taxonomy" id="582737"/>
    <lineage>
        <taxon>Eukaryota</taxon>
        <taxon>Viridiplantae</taxon>
        <taxon>Chlorophyta</taxon>
        <taxon>core chlorophytes</taxon>
        <taxon>Chlorodendrophyceae</taxon>
        <taxon>Chlorodendrales</taxon>
        <taxon>Chlorodendraceae</taxon>
        <taxon>Tetraselmis</taxon>
    </lineage>
</organism>
<name>A0A061SB13_9CHLO</name>
<keyword evidence="3" id="KW-0809">Transit peptide</keyword>
<accession>A0A061SB13</accession>
<dbReference type="EMBL" id="GBEZ01003707">
    <property type="protein sequence ID" value="JAC81453.1"/>
    <property type="molecule type" value="Transcribed_RNA"/>
</dbReference>
<sequence length="668" mass="72049">MDVVVTTSHPSCSNTFSLKLELKHASLPLVGLNACHRAAPRFARGTPRSAQHTRAFPVLALSRPFESAISHEFAAMAMARPLATLTAVELKNVLLGHSDLRFDPCLTDSIACVIRDVALEQRPGNATAVLPFVLRSIRAMSSLLRCCDGALNVEAVLALMQVPEVVRALGQDTAASFKAQLVIRCLADWGLGAVELCSVLHHAPGALGLSCEEHLQPLLVHIQESYLDDEAHWTMAALLTQYPEVLRCSVEDGTLEDVLGGGGAARQRDRRAQGSGRRGVDVQRAVMRADPFAMAYSVSMHELLRDGVWWRRLPAELESLGLSPEEALGVRDVAALEFRALNDRVAAACVDLVDSLIAMGVPPGEVAAAVVRCPRLLSLTRGPPATALEVLEPLADLGGLSGKDDLLGLLERQPETLKLEGDIVVSLLLELRTSLRIRRADEAADVLRERPSLLLAGSASELRRQILERGLKQEDEMRSFDGLMHEGFGEHAAGMVAEAEGVASRLRAAGFSELQSVQLAEMTVKMHLESQVFYNGRLPSLEDMAGTFEDLRAAGLSPEAIQAVFRDNPAFLRLTDPGGIRASVTLLVEMLEISGEEMESLLLKSPNVLSLSPEAELRPALEAMLSGARGADVARAVLSAHPDVLVLGSEKARQAAEYVARISRDTDK</sequence>
<dbReference type="InterPro" id="IPR038538">
    <property type="entry name" value="MTERF_sf"/>
</dbReference>
<evidence type="ECO:0000256" key="2">
    <source>
        <dbReference type="ARBA" id="ARBA00022472"/>
    </source>
</evidence>
<dbReference type="PANTHER" id="PTHR13068">
    <property type="entry name" value="CGI-12 PROTEIN-RELATED"/>
    <property type="match status" value="1"/>
</dbReference>
<reference evidence="4" key="1">
    <citation type="submission" date="2014-05" db="EMBL/GenBank/DDBJ databases">
        <title>The transcriptome of the halophilic microalga Tetraselmis sp. GSL018 isolated from the Great Salt Lake, Utah.</title>
        <authorList>
            <person name="Jinkerson R.E."/>
            <person name="D'Adamo S."/>
            <person name="Posewitz M.C."/>
        </authorList>
    </citation>
    <scope>NUCLEOTIDE SEQUENCE</scope>
    <source>
        <strain evidence="4">GSL018</strain>
    </source>
</reference>
<dbReference type="GO" id="GO:0006353">
    <property type="term" value="P:DNA-templated transcription termination"/>
    <property type="evidence" value="ECO:0007669"/>
    <property type="project" value="UniProtKB-KW"/>
</dbReference>
<keyword evidence="2" id="KW-0804">Transcription</keyword>
<dbReference type="Pfam" id="PF02536">
    <property type="entry name" value="mTERF"/>
    <property type="match status" value="1"/>
</dbReference>
<evidence type="ECO:0000256" key="1">
    <source>
        <dbReference type="ARBA" id="ARBA00007692"/>
    </source>
</evidence>
<evidence type="ECO:0000256" key="3">
    <source>
        <dbReference type="ARBA" id="ARBA00022946"/>
    </source>
</evidence>
<dbReference type="Gene3D" id="1.25.70.10">
    <property type="entry name" value="Transcription termination factor 3, mitochondrial"/>
    <property type="match status" value="2"/>
</dbReference>
<proteinExistence type="inferred from homology"/>
<gene>
    <name evidence="4" type="ORF">TSPGSL018_7896</name>
</gene>
<dbReference type="GO" id="GO:0003676">
    <property type="term" value="F:nucleic acid binding"/>
    <property type="evidence" value="ECO:0007669"/>
    <property type="project" value="InterPro"/>
</dbReference>